<gene>
    <name evidence="1" type="ORF">EZS28_044774</name>
</gene>
<feature type="non-terminal residue" evidence="1">
    <location>
        <position position="100"/>
    </location>
</feature>
<evidence type="ECO:0000313" key="2">
    <source>
        <dbReference type="Proteomes" id="UP000324800"/>
    </source>
</evidence>
<protein>
    <submittedName>
        <fullName evidence="1">Uncharacterized protein</fullName>
    </submittedName>
</protein>
<dbReference type="EMBL" id="SNRW01027986">
    <property type="protein sequence ID" value="KAA6359699.1"/>
    <property type="molecule type" value="Genomic_DNA"/>
</dbReference>
<comment type="caution">
    <text evidence="1">The sequence shown here is derived from an EMBL/GenBank/DDBJ whole genome shotgun (WGS) entry which is preliminary data.</text>
</comment>
<accession>A0A5J4TNZ7</accession>
<sequence length="100" mass="11343">MDVPIGYNIKDGMMGLGDNILLEVMSEMLELPDILHLLVLNKKTIVLKDHYRPLVNQLDSVKVEDETFTCTLDKASSILFDPVISKGITRFEVLNVRKLQ</sequence>
<evidence type="ECO:0000313" key="1">
    <source>
        <dbReference type="EMBL" id="KAA6359699.1"/>
    </source>
</evidence>
<proteinExistence type="predicted"/>
<name>A0A5J4TNZ7_9EUKA</name>
<organism evidence="1 2">
    <name type="scientific">Streblomastix strix</name>
    <dbReference type="NCBI Taxonomy" id="222440"/>
    <lineage>
        <taxon>Eukaryota</taxon>
        <taxon>Metamonada</taxon>
        <taxon>Preaxostyla</taxon>
        <taxon>Oxymonadida</taxon>
        <taxon>Streblomastigidae</taxon>
        <taxon>Streblomastix</taxon>
    </lineage>
</organism>
<dbReference type="AlphaFoldDB" id="A0A5J4TNZ7"/>
<dbReference type="Proteomes" id="UP000324800">
    <property type="component" value="Unassembled WGS sequence"/>
</dbReference>
<reference evidence="1 2" key="1">
    <citation type="submission" date="2019-03" db="EMBL/GenBank/DDBJ databases">
        <title>Single cell metagenomics reveals metabolic interactions within the superorganism composed of flagellate Streblomastix strix and complex community of Bacteroidetes bacteria on its surface.</title>
        <authorList>
            <person name="Treitli S.C."/>
            <person name="Kolisko M."/>
            <person name="Husnik F."/>
            <person name="Keeling P."/>
            <person name="Hampl V."/>
        </authorList>
    </citation>
    <scope>NUCLEOTIDE SEQUENCE [LARGE SCALE GENOMIC DNA]</scope>
    <source>
        <strain evidence="1">ST1C</strain>
    </source>
</reference>